<dbReference type="GO" id="GO:0016787">
    <property type="term" value="F:hydrolase activity"/>
    <property type="evidence" value="ECO:0007669"/>
    <property type="project" value="UniProtKB-KW"/>
</dbReference>
<feature type="domain" description="AB hydrolase-1" evidence="2">
    <location>
        <begin position="51"/>
        <end position="253"/>
    </location>
</feature>
<dbReference type="SUPFAM" id="SSF53474">
    <property type="entry name" value="alpha/beta-Hydrolases"/>
    <property type="match status" value="1"/>
</dbReference>
<dbReference type="PANTHER" id="PTHR12277">
    <property type="entry name" value="ALPHA/BETA HYDROLASE DOMAIN-CONTAINING PROTEIN"/>
    <property type="match status" value="1"/>
</dbReference>
<dbReference type="Gene3D" id="3.40.50.1820">
    <property type="entry name" value="alpha/beta hydrolase"/>
    <property type="match status" value="1"/>
</dbReference>
<comment type="caution">
    <text evidence="3">The sequence shown here is derived from an EMBL/GenBank/DDBJ whole genome shotgun (WGS) entry which is preliminary data.</text>
</comment>
<evidence type="ECO:0000259" key="2">
    <source>
        <dbReference type="Pfam" id="PF12697"/>
    </source>
</evidence>
<name>A0A538S6S8_UNCEI</name>
<evidence type="ECO:0000256" key="1">
    <source>
        <dbReference type="SAM" id="MobiDB-lite"/>
    </source>
</evidence>
<sequence>MPFEDVLLRTGDGVRIHGWFIPAAQKPPPDTASLPGRGATGAPGPRRPITLLFFHGNAENIGGCLDLAALARAAGYDLLLVDYRGYGDSDGQPSESGLYRDGEAALQYLRSRPGVDPSRIVVWGRSVGSAVAVFLASGGAASEHGGPAASTNPAPAPAGVILESAFTSAPDLLRAGGHWVLYAAARFGTYRFDSAARMARVTAPLLVIHGTEDEIAPFGLGQRLFELAPGRKEFVAIRGGGHNDLLPLHADELWGAARRFLSSLR</sequence>
<organism evidence="3 4">
    <name type="scientific">Eiseniibacteriota bacterium</name>
    <dbReference type="NCBI Taxonomy" id="2212470"/>
    <lineage>
        <taxon>Bacteria</taxon>
        <taxon>Candidatus Eiseniibacteriota</taxon>
    </lineage>
</organism>
<dbReference type="AlphaFoldDB" id="A0A538S6S8"/>
<gene>
    <name evidence="3" type="ORF">E6K73_14210</name>
</gene>
<evidence type="ECO:0000313" key="4">
    <source>
        <dbReference type="Proteomes" id="UP000320184"/>
    </source>
</evidence>
<dbReference type="EMBL" id="VBOT01000205">
    <property type="protein sequence ID" value="TMQ47051.1"/>
    <property type="molecule type" value="Genomic_DNA"/>
</dbReference>
<dbReference type="Proteomes" id="UP000320184">
    <property type="component" value="Unassembled WGS sequence"/>
</dbReference>
<accession>A0A538S6S8</accession>
<dbReference type="InterPro" id="IPR000073">
    <property type="entry name" value="AB_hydrolase_1"/>
</dbReference>
<dbReference type="Pfam" id="PF12697">
    <property type="entry name" value="Abhydrolase_6"/>
    <property type="match status" value="1"/>
</dbReference>
<keyword evidence="3" id="KW-0378">Hydrolase</keyword>
<feature type="region of interest" description="Disordered" evidence="1">
    <location>
        <begin position="23"/>
        <end position="42"/>
    </location>
</feature>
<dbReference type="PANTHER" id="PTHR12277:SF81">
    <property type="entry name" value="PROTEIN ABHD13"/>
    <property type="match status" value="1"/>
</dbReference>
<evidence type="ECO:0000313" key="3">
    <source>
        <dbReference type="EMBL" id="TMQ47051.1"/>
    </source>
</evidence>
<protein>
    <submittedName>
        <fullName evidence="3">Alpha/beta hydrolase</fullName>
    </submittedName>
</protein>
<dbReference type="InterPro" id="IPR029058">
    <property type="entry name" value="AB_hydrolase_fold"/>
</dbReference>
<reference evidence="3 4" key="1">
    <citation type="journal article" date="2019" name="Nat. Microbiol.">
        <title>Mediterranean grassland soil C-N compound turnover is dependent on rainfall and depth, and is mediated by genomically divergent microorganisms.</title>
        <authorList>
            <person name="Diamond S."/>
            <person name="Andeer P.F."/>
            <person name="Li Z."/>
            <person name="Crits-Christoph A."/>
            <person name="Burstein D."/>
            <person name="Anantharaman K."/>
            <person name="Lane K.R."/>
            <person name="Thomas B.C."/>
            <person name="Pan C."/>
            <person name="Northen T.R."/>
            <person name="Banfield J.F."/>
        </authorList>
    </citation>
    <scope>NUCLEOTIDE SEQUENCE [LARGE SCALE GENOMIC DNA]</scope>
    <source>
        <strain evidence="3">WS_3</strain>
    </source>
</reference>
<proteinExistence type="predicted"/>